<keyword evidence="6" id="KW-0472">Membrane</keyword>
<dbReference type="GO" id="GO:0045944">
    <property type="term" value="P:positive regulation of transcription by RNA polymerase II"/>
    <property type="evidence" value="ECO:0007669"/>
    <property type="project" value="InterPro"/>
</dbReference>
<dbReference type="InterPro" id="IPR033897">
    <property type="entry name" value="SRF-like_MADS-box"/>
</dbReference>
<dbReference type="PROSITE" id="PS50066">
    <property type="entry name" value="MADS_BOX_2"/>
    <property type="match status" value="1"/>
</dbReference>
<evidence type="ECO:0000256" key="2">
    <source>
        <dbReference type="ARBA" id="ARBA00023015"/>
    </source>
</evidence>
<dbReference type="PANTHER" id="PTHR11945:SF782">
    <property type="entry name" value="OS11G0229900 PROTEIN"/>
    <property type="match status" value="1"/>
</dbReference>
<dbReference type="EMBL" id="QGNW01000333">
    <property type="protein sequence ID" value="RVW76217.1"/>
    <property type="molecule type" value="Genomic_DNA"/>
</dbReference>
<dbReference type="Proteomes" id="UP000288805">
    <property type="component" value="Unassembled WGS sequence"/>
</dbReference>
<sequence length="236" mass="26402">MGRRKIEIKKIESKVRLMVTLSKRQAGLFKKAQQLSQLSGATVVVLVFSPTEKPFTSSSGGNFDETIASFYGGQVPESTSQPLWWETDLSSQPTGKPFTSSSGGNFDETIASFHGESFRERKIEVDFKVKSRFSRIIFLPSFQGLLLRFLVIGYFLLQYDCLGQGGQVLESTSQTLWWETNLSSQPTKKPFTSSFGGNFDETITSFHGGQVLESKSQPLWWEADLSRIADLDQLQA</sequence>
<dbReference type="PRINTS" id="PR00404">
    <property type="entry name" value="MADSDOMAIN"/>
</dbReference>
<feature type="transmembrane region" description="Helical" evidence="6">
    <location>
        <begin position="136"/>
        <end position="157"/>
    </location>
</feature>
<organism evidence="8 9">
    <name type="scientific">Vitis vinifera</name>
    <name type="common">Grape</name>
    <dbReference type="NCBI Taxonomy" id="29760"/>
    <lineage>
        <taxon>Eukaryota</taxon>
        <taxon>Viridiplantae</taxon>
        <taxon>Streptophyta</taxon>
        <taxon>Embryophyta</taxon>
        <taxon>Tracheophyta</taxon>
        <taxon>Spermatophyta</taxon>
        <taxon>Magnoliopsida</taxon>
        <taxon>eudicotyledons</taxon>
        <taxon>Gunneridae</taxon>
        <taxon>Pentapetalae</taxon>
        <taxon>rosids</taxon>
        <taxon>Vitales</taxon>
        <taxon>Vitaceae</taxon>
        <taxon>Viteae</taxon>
        <taxon>Vitis</taxon>
    </lineage>
</organism>
<evidence type="ECO:0000259" key="7">
    <source>
        <dbReference type="PROSITE" id="PS50066"/>
    </source>
</evidence>
<dbReference type="PANTHER" id="PTHR11945">
    <property type="entry name" value="MADS BOX PROTEIN"/>
    <property type="match status" value="1"/>
</dbReference>
<keyword evidence="2" id="KW-0805">Transcription regulation</keyword>
<evidence type="ECO:0000313" key="9">
    <source>
        <dbReference type="Proteomes" id="UP000288805"/>
    </source>
</evidence>
<dbReference type="SMART" id="SM00432">
    <property type="entry name" value="MADS"/>
    <property type="match status" value="1"/>
</dbReference>
<dbReference type="CDD" id="cd00266">
    <property type="entry name" value="MADS_SRF_like"/>
    <property type="match status" value="1"/>
</dbReference>
<dbReference type="Gene3D" id="3.40.1810.10">
    <property type="entry name" value="Transcription factor, MADS-box"/>
    <property type="match status" value="1"/>
</dbReference>
<accession>A0A438GVK9</accession>
<dbReference type="GO" id="GO:0000987">
    <property type="term" value="F:cis-regulatory region sequence-specific DNA binding"/>
    <property type="evidence" value="ECO:0007669"/>
    <property type="project" value="InterPro"/>
</dbReference>
<evidence type="ECO:0000256" key="3">
    <source>
        <dbReference type="ARBA" id="ARBA00023125"/>
    </source>
</evidence>
<evidence type="ECO:0000256" key="6">
    <source>
        <dbReference type="SAM" id="Phobius"/>
    </source>
</evidence>
<dbReference type="InterPro" id="IPR002100">
    <property type="entry name" value="TF_MADSbox"/>
</dbReference>
<dbReference type="GO" id="GO:0005634">
    <property type="term" value="C:nucleus"/>
    <property type="evidence" value="ECO:0007669"/>
    <property type="project" value="UniProtKB-SubCell"/>
</dbReference>
<protein>
    <submittedName>
        <fullName evidence="8">Protein MADS affecting flowering 5</fullName>
    </submittedName>
</protein>
<gene>
    <name evidence="8" type="primary">MAF5</name>
    <name evidence="8" type="ORF">CK203_048906</name>
</gene>
<evidence type="ECO:0000256" key="4">
    <source>
        <dbReference type="ARBA" id="ARBA00023163"/>
    </source>
</evidence>
<comment type="caution">
    <text evidence="8">The sequence shown here is derived from an EMBL/GenBank/DDBJ whole genome shotgun (WGS) entry which is preliminary data.</text>
</comment>
<dbReference type="GO" id="GO:0000981">
    <property type="term" value="F:DNA-binding transcription factor activity, RNA polymerase II-specific"/>
    <property type="evidence" value="ECO:0007669"/>
    <property type="project" value="InterPro"/>
</dbReference>
<keyword evidence="6" id="KW-1133">Transmembrane helix</keyword>
<reference evidence="8 9" key="1">
    <citation type="journal article" date="2018" name="PLoS Genet.">
        <title>Population sequencing reveals clonal diversity and ancestral inbreeding in the grapevine cultivar Chardonnay.</title>
        <authorList>
            <person name="Roach M.J."/>
            <person name="Johnson D.L."/>
            <person name="Bohlmann J."/>
            <person name="van Vuuren H.J."/>
            <person name="Jones S.J."/>
            <person name="Pretorius I.S."/>
            <person name="Schmidt S.A."/>
            <person name="Borneman A.R."/>
        </authorList>
    </citation>
    <scope>NUCLEOTIDE SEQUENCE [LARGE SCALE GENOMIC DNA]</scope>
    <source>
        <strain evidence="9">cv. Chardonnay</strain>
        <tissue evidence="8">Leaf</tissue>
    </source>
</reference>
<feature type="domain" description="MADS-box" evidence="7">
    <location>
        <begin position="1"/>
        <end position="61"/>
    </location>
</feature>
<dbReference type="GO" id="GO:0046983">
    <property type="term" value="F:protein dimerization activity"/>
    <property type="evidence" value="ECO:0007669"/>
    <property type="project" value="InterPro"/>
</dbReference>
<proteinExistence type="predicted"/>
<keyword evidence="4" id="KW-0804">Transcription</keyword>
<comment type="subcellular location">
    <subcellularLocation>
        <location evidence="1">Nucleus</location>
    </subcellularLocation>
</comment>
<keyword evidence="5" id="KW-0539">Nucleus</keyword>
<evidence type="ECO:0000313" key="8">
    <source>
        <dbReference type="EMBL" id="RVW76217.1"/>
    </source>
</evidence>
<dbReference type="SUPFAM" id="SSF55455">
    <property type="entry name" value="SRF-like"/>
    <property type="match status" value="1"/>
</dbReference>
<evidence type="ECO:0000256" key="5">
    <source>
        <dbReference type="ARBA" id="ARBA00023242"/>
    </source>
</evidence>
<name>A0A438GVK9_VITVI</name>
<keyword evidence="3" id="KW-0238">DNA-binding</keyword>
<dbReference type="AlphaFoldDB" id="A0A438GVK9"/>
<evidence type="ECO:0000256" key="1">
    <source>
        <dbReference type="ARBA" id="ARBA00004123"/>
    </source>
</evidence>
<dbReference type="InterPro" id="IPR036879">
    <property type="entry name" value="TF_MADSbox_sf"/>
</dbReference>
<keyword evidence="6" id="KW-0812">Transmembrane</keyword>
<dbReference type="Pfam" id="PF00319">
    <property type="entry name" value="SRF-TF"/>
    <property type="match status" value="1"/>
</dbReference>